<evidence type="ECO:0000259" key="2">
    <source>
        <dbReference type="PROSITE" id="PS51898"/>
    </source>
</evidence>
<dbReference type="SUPFAM" id="SSF56349">
    <property type="entry name" value="DNA breaking-rejoining enzymes"/>
    <property type="match status" value="1"/>
</dbReference>
<dbReference type="InterPro" id="IPR002104">
    <property type="entry name" value="Integrase_catalytic"/>
</dbReference>
<evidence type="ECO:0000313" key="3">
    <source>
        <dbReference type="EMBL" id="GAG55114.1"/>
    </source>
</evidence>
<dbReference type="GO" id="GO:0006310">
    <property type="term" value="P:DNA recombination"/>
    <property type="evidence" value="ECO:0007669"/>
    <property type="project" value="UniProtKB-KW"/>
</dbReference>
<proteinExistence type="predicted"/>
<gene>
    <name evidence="3" type="ORF">S01H4_11437</name>
</gene>
<keyword evidence="1" id="KW-0233">DNA recombination</keyword>
<feature type="domain" description="Tyr recombinase" evidence="2">
    <location>
        <begin position="1"/>
        <end position="76"/>
    </location>
</feature>
<dbReference type="GO" id="GO:0003677">
    <property type="term" value="F:DNA binding"/>
    <property type="evidence" value="ECO:0007669"/>
    <property type="project" value="InterPro"/>
</dbReference>
<reference evidence="3" key="1">
    <citation type="journal article" date="2014" name="Front. Microbiol.">
        <title>High frequency of phylogenetically diverse reductive dehalogenase-homologous genes in deep subseafloor sedimentary metagenomes.</title>
        <authorList>
            <person name="Kawai M."/>
            <person name="Futagami T."/>
            <person name="Toyoda A."/>
            <person name="Takaki Y."/>
            <person name="Nishi S."/>
            <person name="Hori S."/>
            <person name="Arai W."/>
            <person name="Tsubouchi T."/>
            <person name="Morono Y."/>
            <person name="Uchiyama I."/>
            <person name="Ito T."/>
            <person name="Fujiyama A."/>
            <person name="Inagaki F."/>
            <person name="Takami H."/>
        </authorList>
    </citation>
    <scope>NUCLEOTIDE SEQUENCE</scope>
    <source>
        <strain evidence="3">Expedition CK06-06</strain>
    </source>
</reference>
<comment type="caution">
    <text evidence="3">The sequence shown here is derived from an EMBL/GenBank/DDBJ whole genome shotgun (WGS) entry which is preliminary data.</text>
</comment>
<organism evidence="3">
    <name type="scientific">marine sediment metagenome</name>
    <dbReference type="NCBI Taxonomy" id="412755"/>
    <lineage>
        <taxon>unclassified sequences</taxon>
        <taxon>metagenomes</taxon>
        <taxon>ecological metagenomes</taxon>
    </lineage>
</organism>
<dbReference type="Pfam" id="PF00589">
    <property type="entry name" value="Phage_integrase"/>
    <property type="match status" value="1"/>
</dbReference>
<evidence type="ECO:0000256" key="1">
    <source>
        <dbReference type="ARBA" id="ARBA00023172"/>
    </source>
</evidence>
<protein>
    <recommendedName>
        <fullName evidence="2">Tyr recombinase domain-containing protein</fullName>
    </recommendedName>
</protein>
<dbReference type="InterPro" id="IPR011010">
    <property type="entry name" value="DNA_brk_join_enz"/>
</dbReference>
<dbReference type="Gene3D" id="1.10.443.10">
    <property type="entry name" value="Intergrase catalytic core"/>
    <property type="match status" value="1"/>
</dbReference>
<dbReference type="EMBL" id="BART01004620">
    <property type="protein sequence ID" value="GAG55114.1"/>
    <property type="molecule type" value="Genomic_DNA"/>
</dbReference>
<dbReference type="PROSITE" id="PS51898">
    <property type="entry name" value="TYR_RECOMBINASE"/>
    <property type="match status" value="1"/>
</dbReference>
<dbReference type="InterPro" id="IPR013762">
    <property type="entry name" value="Integrase-like_cat_sf"/>
</dbReference>
<dbReference type="AlphaFoldDB" id="X0YGI7"/>
<accession>X0YGI7</accession>
<dbReference type="GO" id="GO:0015074">
    <property type="term" value="P:DNA integration"/>
    <property type="evidence" value="ECO:0007669"/>
    <property type="project" value="InterPro"/>
</dbReference>
<feature type="non-terminal residue" evidence="3">
    <location>
        <position position="1"/>
    </location>
</feature>
<name>X0YGI7_9ZZZZ</name>
<sequence length="76" mass="9016">HRLMEGIIYGEGLRVQECLMLRIKDIDYERNCITIRAGKGDKGRQTIFPDNLKNDLKNHLKEVLEIYEEDRKNNIE</sequence>